<dbReference type="InterPro" id="IPR023091">
    <property type="entry name" value="MetalPrtase_cat_dom_sf_prd"/>
</dbReference>
<dbReference type="Gene3D" id="3.40.390.30">
    <property type="entry name" value="Metalloproteases ('zincins'), catalytic domain"/>
    <property type="match status" value="1"/>
</dbReference>
<proteinExistence type="inferred from homology"/>
<evidence type="ECO:0000313" key="8">
    <source>
        <dbReference type="EMBL" id="QSE98146.1"/>
    </source>
</evidence>
<evidence type="ECO:0000313" key="9">
    <source>
        <dbReference type="Proteomes" id="UP000662783"/>
    </source>
</evidence>
<dbReference type="GO" id="GO:0008270">
    <property type="term" value="F:zinc ion binding"/>
    <property type="evidence" value="ECO:0007669"/>
    <property type="project" value="UniProtKB-UniRule"/>
</dbReference>
<evidence type="ECO:0000256" key="1">
    <source>
        <dbReference type="ARBA" id="ARBA00010875"/>
    </source>
</evidence>
<dbReference type="GO" id="GO:0004521">
    <property type="term" value="F:RNA endonuclease activity"/>
    <property type="evidence" value="ECO:0007669"/>
    <property type="project" value="UniProtKB-UniRule"/>
</dbReference>
<comment type="similarity">
    <text evidence="1 7">Belongs to the endoribonuclease YbeY family.</text>
</comment>
<comment type="function">
    <text evidence="7">Single strand-specific metallo-endoribonuclease involved in late-stage 70S ribosome quality control and in maturation of the 3' terminus of the 16S rRNA.</text>
</comment>
<evidence type="ECO:0000256" key="3">
    <source>
        <dbReference type="ARBA" id="ARBA00022723"/>
    </source>
</evidence>
<dbReference type="EMBL" id="CP070608">
    <property type="protein sequence ID" value="QSE98146.1"/>
    <property type="molecule type" value="Genomic_DNA"/>
</dbReference>
<evidence type="ECO:0000256" key="4">
    <source>
        <dbReference type="ARBA" id="ARBA00022759"/>
    </source>
</evidence>
<dbReference type="InterPro" id="IPR002036">
    <property type="entry name" value="YbeY"/>
</dbReference>
<keyword evidence="4 7" id="KW-0255">Endonuclease</keyword>
<evidence type="ECO:0000256" key="7">
    <source>
        <dbReference type="HAMAP-Rule" id="MF_00009"/>
    </source>
</evidence>
<keyword evidence="5 7" id="KW-0378">Hydrolase</keyword>
<comment type="subcellular location">
    <subcellularLocation>
        <location evidence="7">Cytoplasm</location>
    </subcellularLocation>
</comment>
<dbReference type="EC" id="3.1.-.-" evidence="7"/>
<keyword evidence="7" id="KW-0690">Ribosome biogenesis</keyword>
<feature type="binding site" evidence="7">
    <location>
        <position position="108"/>
    </location>
    <ligand>
        <name>Zn(2+)</name>
        <dbReference type="ChEBI" id="CHEBI:29105"/>
        <note>catalytic</note>
    </ligand>
</feature>
<dbReference type="Proteomes" id="UP000662783">
    <property type="component" value="Chromosome"/>
</dbReference>
<feature type="binding site" evidence="7">
    <location>
        <position position="112"/>
    </location>
    <ligand>
        <name>Zn(2+)</name>
        <dbReference type="ChEBI" id="CHEBI:29105"/>
        <note>catalytic</note>
    </ligand>
</feature>
<feature type="binding site" evidence="7">
    <location>
        <position position="118"/>
    </location>
    <ligand>
        <name>Zn(2+)</name>
        <dbReference type="ChEBI" id="CHEBI:29105"/>
        <note>catalytic</note>
    </ligand>
</feature>
<keyword evidence="7" id="KW-0698">rRNA processing</keyword>
<name>A0A974WGY7_9BACT</name>
<dbReference type="AlphaFoldDB" id="A0A974WGY7"/>
<gene>
    <name evidence="7 8" type="primary">ybeY</name>
    <name evidence="8" type="ORF">JR347_03420</name>
</gene>
<keyword evidence="6 7" id="KW-0862">Zinc</keyword>
<dbReference type="KEGG" id="fuv:JR347_03420"/>
<dbReference type="NCBIfam" id="TIGR00043">
    <property type="entry name" value="rRNA maturation RNase YbeY"/>
    <property type="match status" value="1"/>
</dbReference>
<sequence>MAIHFFNEDVPQPIENSKIVTSWLKKIISENEFELEELNYIFCSDEYLHSINVSYLEHDDYTDIITFDNSEIKNTIEGDIFISTERVTENANSFKVSFQEELHRVMAHGLLHLLGYADKTESQKTEMRKKEDACLSLFSEIK</sequence>
<organism evidence="8 9">
    <name type="scientific">Fulvivirga lutea</name>
    <dbReference type="NCBI Taxonomy" id="2810512"/>
    <lineage>
        <taxon>Bacteria</taxon>
        <taxon>Pseudomonadati</taxon>
        <taxon>Bacteroidota</taxon>
        <taxon>Cytophagia</taxon>
        <taxon>Cytophagales</taxon>
        <taxon>Fulvivirgaceae</taxon>
        <taxon>Fulvivirga</taxon>
    </lineage>
</organism>
<keyword evidence="9" id="KW-1185">Reference proteome</keyword>
<dbReference type="GO" id="GO:0005737">
    <property type="term" value="C:cytoplasm"/>
    <property type="evidence" value="ECO:0007669"/>
    <property type="project" value="UniProtKB-SubCell"/>
</dbReference>
<dbReference type="GO" id="GO:0004222">
    <property type="term" value="F:metalloendopeptidase activity"/>
    <property type="evidence" value="ECO:0007669"/>
    <property type="project" value="InterPro"/>
</dbReference>
<keyword evidence="3 7" id="KW-0479">Metal-binding</keyword>
<evidence type="ECO:0000256" key="6">
    <source>
        <dbReference type="ARBA" id="ARBA00022833"/>
    </source>
</evidence>
<dbReference type="PANTHER" id="PTHR46986:SF1">
    <property type="entry name" value="ENDORIBONUCLEASE YBEY, CHLOROPLASTIC"/>
    <property type="match status" value="1"/>
</dbReference>
<accession>A0A974WGY7</accession>
<keyword evidence="2 7" id="KW-0540">Nuclease</keyword>
<protein>
    <recommendedName>
        <fullName evidence="7">Endoribonuclease YbeY</fullName>
        <ecNumber evidence="7">3.1.-.-</ecNumber>
    </recommendedName>
</protein>
<dbReference type="GO" id="GO:0006364">
    <property type="term" value="P:rRNA processing"/>
    <property type="evidence" value="ECO:0007669"/>
    <property type="project" value="UniProtKB-UniRule"/>
</dbReference>
<dbReference type="Pfam" id="PF02130">
    <property type="entry name" value="YbeY"/>
    <property type="match status" value="1"/>
</dbReference>
<evidence type="ECO:0000256" key="2">
    <source>
        <dbReference type="ARBA" id="ARBA00022722"/>
    </source>
</evidence>
<evidence type="ECO:0000256" key="5">
    <source>
        <dbReference type="ARBA" id="ARBA00022801"/>
    </source>
</evidence>
<dbReference type="PROSITE" id="PS01306">
    <property type="entry name" value="UPF0054"/>
    <property type="match status" value="1"/>
</dbReference>
<dbReference type="PANTHER" id="PTHR46986">
    <property type="entry name" value="ENDORIBONUCLEASE YBEY, CHLOROPLASTIC"/>
    <property type="match status" value="1"/>
</dbReference>
<dbReference type="HAMAP" id="MF_00009">
    <property type="entry name" value="Endoribonucl_YbeY"/>
    <property type="match status" value="1"/>
</dbReference>
<dbReference type="RefSeq" id="WP_205722654.1">
    <property type="nucleotide sequence ID" value="NZ_CP070608.1"/>
</dbReference>
<dbReference type="InterPro" id="IPR020549">
    <property type="entry name" value="YbeY_CS"/>
</dbReference>
<comment type="cofactor">
    <cofactor evidence="7">
        <name>Zn(2+)</name>
        <dbReference type="ChEBI" id="CHEBI:29105"/>
    </cofactor>
    <text evidence="7">Binds 1 zinc ion.</text>
</comment>
<dbReference type="SUPFAM" id="SSF55486">
    <property type="entry name" value="Metalloproteases ('zincins'), catalytic domain"/>
    <property type="match status" value="1"/>
</dbReference>
<keyword evidence="7" id="KW-0963">Cytoplasm</keyword>
<reference evidence="8" key="1">
    <citation type="submission" date="2021-02" db="EMBL/GenBank/DDBJ databases">
        <title>Fulvivirga sp. S481 isolated from sea water.</title>
        <authorList>
            <person name="Bae S.S."/>
            <person name="Baek K."/>
        </authorList>
    </citation>
    <scope>NUCLEOTIDE SEQUENCE</scope>
    <source>
        <strain evidence="8">S481</strain>
    </source>
</reference>